<keyword evidence="2" id="KW-1185">Reference proteome</keyword>
<evidence type="ECO:0000313" key="1">
    <source>
        <dbReference type="EMBL" id="KAI9513463.1"/>
    </source>
</evidence>
<protein>
    <submittedName>
        <fullName evidence="1">Uncharacterized protein</fullName>
    </submittedName>
</protein>
<accession>A0ACC0UP82</accession>
<reference evidence="1" key="1">
    <citation type="submission" date="2021-03" db="EMBL/GenBank/DDBJ databases">
        <title>Evolutionary priming and transition to the ectomycorrhizal habit in an iconic lineage of mushroom-forming fungi: is preadaptation a requirement?</title>
        <authorList>
            <consortium name="DOE Joint Genome Institute"/>
            <person name="Looney B.P."/>
            <person name="Miyauchi S."/>
            <person name="Morin E."/>
            <person name="Drula E."/>
            <person name="Courty P.E."/>
            <person name="Chicoki N."/>
            <person name="Fauchery L."/>
            <person name="Kohler A."/>
            <person name="Kuo A."/>
            <person name="LaButti K."/>
            <person name="Pangilinan J."/>
            <person name="Lipzen A."/>
            <person name="Riley R."/>
            <person name="Andreopoulos W."/>
            <person name="He G."/>
            <person name="Johnson J."/>
            <person name="Barry K.W."/>
            <person name="Grigoriev I.V."/>
            <person name="Nagy L."/>
            <person name="Hibbett D."/>
            <person name="Henrissat B."/>
            <person name="Matheny P.B."/>
            <person name="Labbe J."/>
            <person name="Martin A.F."/>
        </authorList>
    </citation>
    <scope>NUCLEOTIDE SEQUENCE</scope>
    <source>
        <strain evidence="1">BPL698</strain>
    </source>
</reference>
<dbReference type="Proteomes" id="UP001207468">
    <property type="component" value="Unassembled WGS sequence"/>
</dbReference>
<evidence type="ECO:0000313" key="2">
    <source>
        <dbReference type="Proteomes" id="UP001207468"/>
    </source>
</evidence>
<sequence>MHCRASKACRLCVSILNTLSNHREGDRHKLGGKTAILQTTLEKESSMFPVILREYHLAGWFRQRSRYARVFFPQSHLARCLALSVPSEPIHTVPEQEFRDSEVPIFQLQGAVPPSELPSARSCSRAGTGRAVVVIFLTVFSLALTFLTTRYIGVLFSTFGAGTYIPARTYTNLNHRFGDELEFCNKDIRKECYKVLDIDIFKGEVLWYRGRDKEGASPARVAEAGGLSQKSKL</sequence>
<gene>
    <name evidence="1" type="ORF">F5148DRAFT_6494</name>
</gene>
<name>A0ACC0UP82_9AGAM</name>
<proteinExistence type="predicted"/>
<comment type="caution">
    <text evidence="1">The sequence shown here is derived from an EMBL/GenBank/DDBJ whole genome shotgun (WGS) entry which is preliminary data.</text>
</comment>
<dbReference type="EMBL" id="JAGFNK010000001">
    <property type="protein sequence ID" value="KAI9513463.1"/>
    <property type="molecule type" value="Genomic_DNA"/>
</dbReference>
<organism evidence="1 2">
    <name type="scientific">Russula earlei</name>
    <dbReference type="NCBI Taxonomy" id="71964"/>
    <lineage>
        <taxon>Eukaryota</taxon>
        <taxon>Fungi</taxon>
        <taxon>Dikarya</taxon>
        <taxon>Basidiomycota</taxon>
        <taxon>Agaricomycotina</taxon>
        <taxon>Agaricomycetes</taxon>
        <taxon>Russulales</taxon>
        <taxon>Russulaceae</taxon>
        <taxon>Russula</taxon>
    </lineage>
</organism>